<evidence type="ECO:0000313" key="1">
    <source>
        <dbReference type="EMBL" id="SVE47958.1"/>
    </source>
</evidence>
<organism evidence="1">
    <name type="scientific">marine metagenome</name>
    <dbReference type="NCBI Taxonomy" id="408172"/>
    <lineage>
        <taxon>unclassified sequences</taxon>
        <taxon>metagenomes</taxon>
        <taxon>ecological metagenomes</taxon>
    </lineage>
</organism>
<dbReference type="EMBL" id="UINC01220167">
    <property type="protein sequence ID" value="SVE47958.1"/>
    <property type="molecule type" value="Genomic_DNA"/>
</dbReference>
<dbReference type="AlphaFoldDB" id="A0A383DVT8"/>
<gene>
    <name evidence="1" type="ORF">METZ01_LOCUS500812</name>
</gene>
<proteinExistence type="predicted"/>
<accession>A0A383DVT8</accession>
<sequence length="29" mass="3270">MDLINKPFENYYPGISEQKQPGVNFGVAL</sequence>
<reference evidence="1" key="1">
    <citation type="submission" date="2018-05" db="EMBL/GenBank/DDBJ databases">
        <authorList>
            <person name="Lanie J.A."/>
            <person name="Ng W.-L."/>
            <person name="Kazmierczak K.M."/>
            <person name="Andrzejewski T.M."/>
            <person name="Davidsen T.M."/>
            <person name="Wayne K.J."/>
            <person name="Tettelin H."/>
            <person name="Glass J.I."/>
            <person name="Rusch D."/>
            <person name="Podicherti R."/>
            <person name="Tsui H.-C.T."/>
            <person name="Winkler M.E."/>
        </authorList>
    </citation>
    <scope>NUCLEOTIDE SEQUENCE</scope>
</reference>
<name>A0A383DVT8_9ZZZZ</name>
<protein>
    <submittedName>
        <fullName evidence="1">Uncharacterized protein</fullName>
    </submittedName>
</protein>